<dbReference type="Gene3D" id="3.40.50.1820">
    <property type="entry name" value="alpha/beta hydrolase"/>
    <property type="match status" value="1"/>
</dbReference>
<dbReference type="Pfam" id="PF00975">
    <property type="entry name" value="Thioesterase"/>
    <property type="match status" value="1"/>
</dbReference>
<keyword evidence="2" id="KW-0378">Hydrolase</keyword>
<reference evidence="4 5" key="2">
    <citation type="submission" date="2020-03" db="EMBL/GenBank/DDBJ databases">
        <authorList>
            <person name="Ichikawa N."/>
            <person name="Kimura A."/>
            <person name="Kitahashi Y."/>
            <person name="Uohara A."/>
        </authorList>
    </citation>
    <scope>NUCLEOTIDE SEQUENCE [LARGE SCALE GENOMIC DNA]</scope>
    <source>
        <strain evidence="4 5">NBRC 105367</strain>
    </source>
</reference>
<dbReference type="InterPro" id="IPR029058">
    <property type="entry name" value="AB_hydrolase_fold"/>
</dbReference>
<evidence type="ECO:0000259" key="3">
    <source>
        <dbReference type="SMART" id="SM00824"/>
    </source>
</evidence>
<evidence type="ECO:0000313" key="5">
    <source>
        <dbReference type="Proteomes" id="UP000503011"/>
    </source>
</evidence>
<protein>
    <submittedName>
        <fullName evidence="4">Thioesterase</fullName>
    </submittedName>
</protein>
<dbReference type="EMBL" id="AP022871">
    <property type="protein sequence ID" value="BCB82760.1"/>
    <property type="molecule type" value="Genomic_DNA"/>
</dbReference>
<proteinExistence type="inferred from homology"/>
<evidence type="ECO:0000256" key="2">
    <source>
        <dbReference type="ARBA" id="ARBA00022801"/>
    </source>
</evidence>
<evidence type="ECO:0000313" key="4">
    <source>
        <dbReference type="EMBL" id="BCB82760.1"/>
    </source>
</evidence>
<dbReference type="SUPFAM" id="SSF53474">
    <property type="entry name" value="alpha/beta-Hydrolases"/>
    <property type="match status" value="1"/>
</dbReference>
<dbReference type="RefSeq" id="WP_173152465.1">
    <property type="nucleotide sequence ID" value="NZ_AP022871.1"/>
</dbReference>
<dbReference type="GO" id="GO:0016787">
    <property type="term" value="F:hydrolase activity"/>
    <property type="evidence" value="ECO:0007669"/>
    <property type="project" value="UniProtKB-KW"/>
</dbReference>
<organism evidence="4 5">
    <name type="scientific">Phytohabitans suffuscus</name>
    <dbReference type="NCBI Taxonomy" id="624315"/>
    <lineage>
        <taxon>Bacteria</taxon>
        <taxon>Bacillati</taxon>
        <taxon>Actinomycetota</taxon>
        <taxon>Actinomycetes</taxon>
        <taxon>Micromonosporales</taxon>
        <taxon>Micromonosporaceae</taxon>
    </lineage>
</organism>
<dbReference type="GO" id="GO:0008610">
    <property type="term" value="P:lipid biosynthetic process"/>
    <property type="evidence" value="ECO:0007669"/>
    <property type="project" value="TreeGrafter"/>
</dbReference>
<dbReference type="Proteomes" id="UP000503011">
    <property type="component" value="Chromosome"/>
</dbReference>
<comment type="similarity">
    <text evidence="1">Belongs to the thioesterase family.</text>
</comment>
<dbReference type="KEGG" id="psuu:Psuf_000730"/>
<name>A0A6F8Y9M6_9ACTN</name>
<dbReference type="SMART" id="SM00824">
    <property type="entry name" value="PKS_TE"/>
    <property type="match status" value="1"/>
</dbReference>
<dbReference type="InterPro" id="IPR012223">
    <property type="entry name" value="TEII"/>
</dbReference>
<dbReference type="AlphaFoldDB" id="A0A6F8Y9M6"/>
<dbReference type="PANTHER" id="PTHR11487:SF0">
    <property type="entry name" value="S-ACYL FATTY ACID SYNTHASE THIOESTERASE, MEDIUM CHAIN"/>
    <property type="match status" value="1"/>
</dbReference>
<feature type="domain" description="Thioesterase TesA-like" evidence="3">
    <location>
        <begin position="25"/>
        <end position="244"/>
    </location>
</feature>
<reference evidence="4 5" key="1">
    <citation type="submission" date="2020-03" db="EMBL/GenBank/DDBJ databases">
        <title>Whole genome shotgun sequence of Phytohabitans suffuscus NBRC 105367.</title>
        <authorList>
            <person name="Komaki H."/>
            <person name="Tamura T."/>
        </authorList>
    </citation>
    <scope>NUCLEOTIDE SEQUENCE [LARGE SCALE GENOMIC DNA]</scope>
    <source>
        <strain evidence="4 5">NBRC 105367</strain>
    </source>
</reference>
<dbReference type="InterPro" id="IPR001031">
    <property type="entry name" value="Thioesterase"/>
</dbReference>
<dbReference type="InterPro" id="IPR020802">
    <property type="entry name" value="TesA-like"/>
</dbReference>
<sequence>MTTKPFWYRVFAPRPAARVRLYTLPYAGGNALTFRPWADHLPPWIELRAVHLPGRFGRHRQDPFTDCDEAVEALAAELETETGPFVLFGHSMGAMLGYRLARLLHRRDRPPPALLAVASWPVSGVPRASMPDPADPDDRFADVLRAMGGTLPEVLDDPEMRALTLPVLRADFRLCRSYVYRPEPPLSVPTVVYGGTGDRIAPPESLAGWKDHTERFLGFERFDGDHFFLRHHVPVLTASIAAHAGTVLDDACRDVSSP</sequence>
<keyword evidence="5" id="KW-1185">Reference proteome</keyword>
<evidence type="ECO:0000256" key="1">
    <source>
        <dbReference type="ARBA" id="ARBA00007169"/>
    </source>
</evidence>
<gene>
    <name evidence="4" type="ORF">Psuf_000730</name>
</gene>
<accession>A0A6F8Y9M6</accession>
<dbReference type="PANTHER" id="PTHR11487">
    <property type="entry name" value="THIOESTERASE"/>
    <property type="match status" value="1"/>
</dbReference>